<name>A0A1V8P4R6_CITBR</name>
<sequence length="68" mass="7795">MLSTFKNSQWLPLQLIDYLNFDFSLGKSFRQESKFFAGTFNALPLLANLDDKAFTAAEVRYERRAAIG</sequence>
<protein>
    <submittedName>
        <fullName evidence="1">Uncharacterized protein</fullName>
    </submittedName>
</protein>
<organism evidence="1 2">
    <name type="scientific">Citrobacter braakii</name>
    <dbReference type="NCBI Taxonomy" id="57706"/>
    <lineage>
        <taxon>Bacteria</taxon>
        <taxon>Pseudomonadati</taxon>
        <taxon>Pseudomonadota</taxon>
        <taxon>Gammaproteobacteria</taxon>
        <taxon>Enterobacterales</taxon>
        <taxon>Enterobacteriaceae</taxon>
        <taxon>Citrobacter</taxon>
        <taxon>Citrobacter freundii complex</taxon>
    </lineage>
</organism>
<evidence type="ECO:0000313" key="2">
    <source>
        <dbReference type="Proteomes" id="UP000192573"/>
    </source>
</evidence>
<reference evidence="1 2" key="1">
    <citation type="submission" date="2017-03" db="EMBL/GenBank/DDBJ databases">
        <authorList>
            <person name="Afonso C.L."/>
            <person name="Miller P.J."/>
            <person name="Scott M.A."/>
            <person name="Spackman E."/>
            <person name="Goraichik I."/>
            <person name="Dimitrov K.M."/>
            <person name="Suarez D.L."/>
            <person name="Swayne D.E."/>
        </authorList>
    </citation>
    <scope>NUCLEOTIDE SEQUENCE [LARGE SCALE GENOMIC DNA]</scope>
    <source>
        <strain evidence="1 2">ATCC 51113</strain>
    </source>
</reference>
<gene>
    <name evidence="1" type="ORF">BZK42_01975</name>
</gene>
<proteinExistence type="predicted"/>
<dbReference type="RefSeq" id="WP_080858665.1">
    <property type="nucleotide sequence ID" value="NZ_NAEW01000001.1"/>
</dbReference>
<comment type="caution">
    <text evidence="1">The sequence shown here is derived from an EMBL/GenBank/DDBJ whole genome shotgun (WGS) entry which is preliminary data.</text>
</comment>
<dbReference type="AlphaFoldDB" id="A0A1V8P4R6"/>
<accession>A0A1V8P4R6</accession>
<dbReference type="EMBL" id="NAEW01000001">
    <property type="protein sequence ID" value="OQM43670.1"/>
    <property type="molecule type" value="Genomic_DNA"/>
</dbReference>
<dbReference type="Proteomes" id="UP000192573">
    <property type="component" value="Unassembled WGS sequence"/>
</dbReference>
<evidence type="ECO:0000313" key="1">
    <source>
        <dbReference type="EMBL" id="OQM43670.1"/>
    </source>
</evidence>